<feature type="region of interest" description="Disordered" evidence="1">
    <location>
        <begin position="198"/>
        <end position="268"/>
    </location>
</feature>
<keyword evidence="3" id="KW-1185">Reference proteome</keyword>
<gene>
    <name evidence="2" type="ORF">PMAYCL1PPCAC_22680</name>
</gene>
<evidence type="ECO:0000313" key="3">
    <source>
        <dbReference type="Proteomes" id="UP001328107"/>
    </source>
</evidence>
<name>A0AAN5I5U9_9BILA</name>
<evidence type="ECO:0000313" key="2">
    <source>
        <dbReference type="EMBL" id="GMR52485.1"/>
    </source>
</evidence>
<feature type="compositionally biased region" description="Acidic residues" evidence="1">
    <location>
        <begin position="240"/>
        <end position="256"/>
    </location>
</feature>
<accession>A0AAN5I5U9</accession>
<reference evidence="3" key="1">
    <citation type="submission" date="2022-10" db="EMBL/GenBank/DDBJ databases">
        <title>Genome assembly of Pristionchus species.</title>
        <authorList>
            <person name="Yoshida K."/>
            <person name="Sommer R.J."/>
        </authorList>
    </citation>
    <scope>NUCLEOTIDE SEQUENCE [LARGE SCALE GENOMIC DNA]</scope>
    <source>
        <strain evidence="3">RS5460</strain>
    </source>
</reference>
<dbReference type="AlphaFoldDB" id="A0AAN5I5U9"/>
<feature type="compositionally biased region" description="Basic and acidic residues" evidence="1">
    <location>
        <begin position="198"/>
        <end position="218"/>
    </location>
</feature>
<evidence type="ECO:0000256" key="1">
    <source>
        <dbReference type="SAM" id="MobiDB-lite"/>
    </source>
</evidence>
<dbReference type="Proteomes" id="UP001328107">
    <property type="component" value="Unassembled WGS sequence"/>
</dbReference>
<feature type="compositionally biased region" description="Basic and acidic residues" evidence="1">
    <location>
        <begin position="228"/>
        <end position="239"/>
    </location>
</feature>
<protein>
    <submittedName>
        <fullName evidence="2">Uncharacterized protein</fullName>
    </submittedName>
</protein>
<organism evidence="2 3">
    <name type="scientific">Pristionchus mayeri</name>
    <dbReference type="NCBI Taxonomy" id="1317129"/>
    <lineage>
        <taxon>Eukaryota</taxon>
        <taxon>Metazoa</taxon>
        <taxon>Ecdysozoa</taxon>
        <taxon>Nematoda</taxon>
        <taxon>Chromadorea</taxon>
        <taxon>Rhabditida</taxon>
        <taxon>Rhabditina</taxon>
        <taxon>Diplogasteromorpha</taxon>
        <taxon>Diplogasteroidea</taxon>
        <taxon>Neodiplogasteridae</taxon>
        <taxon>Pristionchus</taxon>
    </lineage>
</organism>
<sequence length="268" mass="30747">MTKRAATAEVSEVERRVKKEEPKDETPSLKEKLAEMTKEDLMEKYVSLSADYDAVRAKLRRAESAEHLGRIRYSLKDREHRMIAQDRCNARWKLLGESSGPLNQKRGIQMEAFVHDTLITQRDDIHGLKKDLESAKTELNTLRGKANEEHSKEFERAKKLKEENDKLRVDAKKKAEVEKQLALSQKANAIYKAKFKEQEKELAERNSRIRQLEEAPRADDEEEEEAEEKAGDVSGVKEEGGEEGAADEEEPEELMLDDGHEENSKADE</sequence>
<feature type="compositionally biased region" description="Basic and acidic residues" evidence="1">
    <location>
        <begin position="257"/>
        <end position="268"/>
    </location>
</feature>
<comment type="caution">
    <text evidence="2">The sequence shown here is derived from an EMBL/GenBank/DDBJ whole genome shotgun (WGS) entry which is preliminary data.</text>
</comment>
<feature type="region of interest" description="Disordered" evidence="1">
    <location>
        <begin position="1"/>
        <end position="31"/>
    </location>
</feature>
<feature type="compositionally biased region" description="Basic and acidic residues" evidence="1">
    <location>
        <begin position="12"/>
        <end position="31"/>
    </location>
</feature>
<dbReference type="EMBL" id="BTRK01000005">
    <property type="protein sequence ID" value="GMR52485.1"/>
    <property type="molecule type" value="Genomic_DNA"/>
</dbReference>
<proteinExistence type="predicted"/>